<protein>
    <submittedName>
        <fullName evidence="1">S-adenosyl-L-methionine-dependent methyltransferase</fullName>
    </submittedName>
</protein>
<sequence>MVSEVDARASVAFSQGKSEAYNKSRPDYPNEAYSFMKSHVLRTGPLNIVEIGAGTGLFTRGLLAHPDWSQAISKIKAIEPSTGMREVFSDAVQDPRASIREGTFDRTGIEDGYRVPWVIQLWDYVARYDESRMHQCERWRGVYDSPLYNQNFEPSVRQVFSHDMICAKGTVVGHVLSWSAIARLDDEGKWKVKTDVLEIIERGEGVEWADEDEGHLKFPHDVEVAIIKRRDTS</sequence>
<dbReference type="GO" id="GO:0008168">
    <property type="term" value="F:methyltransferase activity"/>
    <property type="evidence" value="ECO:0007669"/>
    <property type="project" value="UniProtKB-KW"/>
</dbReference>
<comment type="caution">
    <text evidence="1">The sequence shown here is derived from an EMBL/GenBank/DDBJ whole genome shotgun (WGS) entry which is preliminary data.</text>
</comment>
<dbReference type="OrthoDB" id="66144at2759"/>
<accession>A0A9Q5HVI4</accession>
<dbReference type="SUPFAM" id="SSF53335">
    <property type="entry name" value="S-adenosyl-L-methionine-dependent methyltransferases"/>
    <property type="match status" value="1"/>
</dbReference>
<dbReference type="Gene3D" id="3.40.50.150">
    <property type="entry name" value="Vaccinia Virus protein VP39"/>
    <property type="match status" value="1"/>
</dbReference>
<organism evidence="1 2">
    <name type="scientific">Sanghuangporus baumii</name>
    <name type="common">Phellinus baumii</name>
    <dbReference type="NCBI Taxonomy" id="108892"/>
    <lineage>
        <taxon>Eukaryota</taxon>
        <taxon>Fungi</taxon>
        <taxon>Dikarya</taxon>
        <taxon>Basidiomycota</taxon>
        <taxon>Agaricomycotina</taxon>
        <taxon>Agaricomycetes</taxon>
        <taxon>Hymenochaetales</taxon>
        <taxon>Hymenochaetaceae</taxon>
        <taxon>Sanghuangporus</taxon>
    </lineage>
</organism>
<keyword evidence="1" id="KW-0489">Methyltransferase</keyword>
<keyword evidence="2" id="KW-1185">Reference proteome</keyword>
<dbReference type="AlphaFoldDB" id="A0A9Q5HVI4"/>
<gene>
    <name evidence="1" type="ORF">A7U60_g6235</name>
</gene>
<evidence type="ECO:0000313" key="1">
    <source>
        <dbReference type="EMBL" id="OCB86773.1"/>
    </source>
</evidence>
<keyword evidence="1" id="KW-0808">Transferase</keyword>
<proteinExistence type="predicted"/>
<evidence type="ECO:0000313" key="2">
    <source>
        <dbReference type="Proteomes" id="UP000757232"/>
    </source>
</evidence>
<dbReference type="Proteomes" id="UP000757232">
    <property type="component" value="Unassembled WGS sequence"/>
</dbReference>
<dbReference type="InterPro" id="IPR029063">
    <property type="entry name" value="SAM-dependent_MTases_sf"/>
</dbReference>
<dbReference type="EMBL" id="LNZH02000199">
    <property type="protein sequence ID" value="OCB86773.1"/>
    <property type="molecule type" value="Genomic_DNA"/>
</dbReference>
<dbReference type="GO" id="GO:0032259">
    <property type="term" value="P:methylation"/>
    <property type="evidence" value="ECO:0007669"/>
    <property type="project" value="UniProtKB-KW"/>
</dbReference>
<reference evidence="1" key="1">
    <citation type="submission" date="2016-06" db="EMBL/GenBank/DDBJ databases">
        <title>Draft Genome sequence of the fungus Inonotus baumii.</title>
        <authorList>
            <person name="Zhu H."/>
            <person name="Lin W."/>
        </authorList>
    </citation>
    <scope>NUCLEOTIDE SEQUENCE</scope>
    <source>
        <strain evidence="1">821</strain>
    </source>
</reference>
<name>A0A9Q5HVI4_SANBA</name>